<evidence type="ECO:0008006" key="3">
    <source>
        <dbReference type="Google" id="ProtNLM"/>
    </source>
</evidence>
<reference evidence="1 2" key="1">
    <citation type="journal article" date="2018" name="Front. Microbiol.">
        <title>Genome-Wide Analysis of Corynespora cassiicola Leaf Fall Disease Putative Effectors.</title>
        <authorList>
            <person name="Lopez D."/>
            <person name="Ribeiro S."/>
            <person name="Label P."/>
            <person name="Fumanal B."/>
            <person name="Venisse J.S."/>
            <person name="Kohler A."/>
            <person name="de Oliveira R.R."/>
            <person name="Labutti K."/>
            <person name="Lipzen A."/>
            <person name="Lail K."/>
            <person name="Bauer D."/>
            <person name="Ohm R.A."/>
            <person name="Barry K.W."/>
            <person name="Spatafora J."/>
            <person name="Grigoriev I.V."/>
            <person name="Martin F.M."/>
            <person name="Pujade-Renaud V."/>
        </authorList>
    </citation>
    <scope>NUCLEOTIDE SEQUENCE [LARGE SCALE GENOMIC DNA]</scope>
    <source>
        <strain evidence="1 2">Philippines</strain>
    </source>
</reference>
<dbReference type="Pfam" id="PF05721">
    <property type="entry name" value="PhyH"/>
    <property type="match status" value="1"/>
</dbReference>
<organism evidence="1 2">
    <name type="scientific">Corynespora cassiicola Philippines</name>
    <dbReference type="NCBI Taxonomy" id="1448308"/>
    <lineage>
        <taxon>Eukaryota</taxon>
        <taxon>Fungi</taxon>
        <taxon>Dikarya</taxon>
        <taxon>Ascomycota</taxon>
        <taxon>Pezizomycotina</taxon>
        <taxon>Dothideomycetes</taxon>
        <taxon>Pleosporomycetidae</taxon>
        <taxon>Pleosporales</taxon>
        <taxon>Corynesporascaceae</taxon>
        <taxon>Corynespora</taxon>
    </lineage>
</organism>
<gene>
    <name evidence="1" type="ORF">BS50DRAFT_565801</name>
</gene>
<dbReference type="PANTHER" id="PTHR31630">
    <property type="entry name" value="PHYTANOYL-COA DIOXYGENASE-RELATED-RELATED"/>
    <property type="match status" value="1"/>
</dbReference>
<dbReference type="AlphaFoldDB" id="A0A2T2N2U9"/>
<evidence type="ECO:0000313" key="1">
    <source>
        <dbReference type="EMBL" id="PSN59348.1"/>
    </source>
</evidence>
<dbReference type="SUPFAM" id="SSF51197">
    <property type="entry name" value="Clavaminate synthase-like"/>
    <property type="match status" value="1"/>
</dbReference>
<evidence type="ECO:0000313" key="2">
    <source>
        <dbReference type="Proteomes" id="UP000240883"/>
    </source>
</evidence>
<name>A0A2T2N2U9_CORCC</name>
<dbReference type="Gene3D" id="2.60.120.620">
    <property type="entry name" value="q2cbj1_9rhob like domain"/>
    <property type="match status" value="1"/>
</dbReference>
<dbReference type="OrthoDB" id="445007at2759"/>
<protein>
    <recommendedName>
        <fullName evidence="3">Phytanoyl-CoA dioxygenase</fullName>
    </recommendedName>
</protein>
<dbReference type="PANTHER" id="PTHR31630:SF6">
    <property type="entry name" value="PHYTANOYL-COA DIOXYGENASE-RELATED"/>
    <property type="match status" value="1"/>
</dbReference>
<dbReference type="Proteomes" id="UP000240883">
    <property type="component" value="Unassembled WGS sequence"/>
</dbReference>
<accession>A0A2T2N2U9</accession>
<sequence length="324" mass="37171">MPHYENEPLIDTNVTTGDWRDQLFRDGYVVVKGVITPEKAQSYVDQMFQWLETFPYGFKANDPSTWGEECLPAHIKGGMYHGYSVQHEKVMWDARLEPGVLGAFSKLWGTDKLLVSFDGLNFTLPSANLKPSEPWPHVDQSPNRKGMQCVQGILNFKPNGPKDGGLIVAKGSHKLNEQFFKMHPEVRERPTWGPADWFGFSDEEVSWFTERGCEMVKVCAEPGDLILWDSRTMHHNTVPETQNVRAVMYICYTPASFASPEDLEKKAGYYKQRLGTTHWPHANIFHEEKEQIRLGKADTHHRNRPFYEPDESDLLLKLAGVKPY</sequence>
<keyword evidence="2" id="KW-1185">Reference proteome</keyword>
<dbReference type="EMBL" id="KZ678157">
    <property type="protein sequence ID" value="PSN59348.1"/>
    <property type="molecule type" value="Genomic_DNA"/>
</dbReference>
<proteinExistence type="predicted"/>
<dbReference type="InterPro" id="IPR008775">
    <property type="entry name" value="Phytyl_CoA_dOase-like"/>
</dbReference>